<evidence type="ECO:0000313" key="3">
    <source>
        <dbReference type="Proteomes" id="UP001500305"/>
    </source>
</evidence>
<feature type="region of interest" description="Disordered" evidence="1">
    <location>
        <begin position="40"/>
        <end position="70"/>
    </location>
</feature>
<name>A0ABN3EUU0_9ACTN</name>
<sequence>MANLVYKKLLTTGQGSVPGRLVAGDHRRVGIGSAIVESGEAQVGDGTETVPCPGGARRMRPPRREWRDVK</sequence>
<protein>
    <submittedName>
        <fullName evidence="2">Uncharacterized protein</fullName>
    </submittedName>
</protein>
<gene>
    <name evidence="2" type="ORF">GCM10010430_66170</name>
</gene>
<evidence type="ECO:0000313" key="2">
    <source>
        <dbReference type="EMBL" id="GAA2271069.1"/>
    </source>
</evidence>
<organism evidence="2 3">
    <name type="scientific">Kitasatospora cystarginea</name>
    <dbReference type="NCBI Taxonomy" id="58350"/>
    <lineage>
        <taxon>Bacteria</taxon>
        <taxon>Bacillati</taxon>
        <taxon>Actinomycetota</taxon>
        <taxon>Actinomycetes</taxon>
        <taxon>Kitasatosporales</taxon>
        <taxon>Streptomycetaceae</taxon>
        <taxon>Kitasatospora</taxon>
    </lineage>
</organism>
<dbReference type="Proteomes" id="UP001500305">
    <property type="component" value="Unassembled WGS sequence"/>
</dbReference>
<reference evidence="2 3" key="1">
    <citation type="journal article" date="2019" name="Int. J. Syst. Evol. Microbiol.">
        <title>The Global Catalogue of Microorganisms (GCM) 10K type strain sequencing project: providing services to taxonomists for standard genome sequencing and annotation.</title>
        <authorList>
            <consortium name="The Broad Institute Genomics Platform"/>
            <consortium name="The Broad Institute Genome Sequencing Center for Infectious Disease"/>
            <person name="Wu L."/>
            <person name="Ma J."/>
        </authorList>
    </citation>
    <scope>NUCLEOTIDE SEQUENCE [LARGE SCALE GENOMIC DNA]</scope>
    <source>
        <strain evidence="2 3">JCM 7356</strain>
    </source>
</reference>
<comment type="caution">
    <text evidence="2">The sequence shown here is derived from an EMBL/GenBank/DDBJ whole genome shotgun (WGS) entry which is preliminary data.</text>
</comment>
<dbReference type="EMBL" id="BAAATR010000042">
    <property type="protein sequence ID" value="GAA2271069.1"/>
    <property type="molecule type" value="Genomic_DNA"/>
</dbReference>
<accession>A0ABN3EUU0</accession>
<evidence type="ECO:0000256" key="1">
    <source>
        <dbReference type="SAM" id="MobiDB-lite"/>
    </source>
</evidence>
<keyword evidence="3" id="KW-1185">Reference proteome</keyword>
<proteinExistence type="predicted"/>
<dbReference type="RefSeq" id="WP_344640251.1">
    <property type="nucleotide sequence ID" value="NZ_BAAATR010000042.1"/>
</dbReference>